<dbReference type="Pfam" id="PF18074">
    <property type="entry name" value="PriA_C"/>
    <property type="match status" value="1"/>
</dbReference>
<accession>A0A412TKJ1</accession>
<comment type="catalytic activity">
    <reaction evidence="11 12">
        <text>ATP + H2O = ADP + phosphate + H(+)</text>
        <dbReference type="Rhea" id="RHEA:13065"/>
        <dbReference type="ChEBI" id="CHEBI:15377"/>
        <dbReference type="ChEBI" id="CHEBI:15378"/>
        <dbReference type="ChEBI" id="CHEBI:30616"/>
        <dbReference type="ChEBI" id="CHEBI:43474"/>
        <dbReference type="ChEBI" id="CHEBI:456216"/>
        <dbReference type="EC" id="5.6.2.4"/>
    </reaction>
</comment>
<keyword evidence="5 12" id="KW-0378">Hydrolase</keyword>
<dbReference type="HAMAP" id="MF_00983">
    <property type="entry name" value="PriA"/>
    <property type="match status" value="1"/>
</dbReference>
<dbReference type="Gene3D" id="3.40.1440.60">
    <property type="entry name" value="PriA, 3(prime) DNA-binding domain"/>
    <property type="match status" value="1"/>
</dbReference>
<proteinExistence type="inferred from homology"/>
<keyword evidence="2 12" id="KW-0235">DNA replication</keyword>
<dbReference type="SMART" id="SM00487">
    <property type="entry name" value="DEXDc"/>
    <property type="match status" value="1"/>
</dbReference>
<dbReference type="AlphaFoldDB" id="A0A412TKJ1"/>
<dbReference type="Pfam" id="PF18319">
    <property type="entry name" value="Zn_ribbon_PriA"/>
    <property type="match status" value="1"/>
</dbReference>
<dbReference type="InterPro" id="IPR027417">
    <property type="entry name" value="P-loop_NTPase"/>
</dbReference>
<name>A0A412TKJ1_9BACT</name>
<dbReference type="Proteomes" id="UP000284243">
    <property type="component" value="Unassembled WGS sequence"/>
</dbReference>
<gene>
    <name evidence="12 15" type="primary">priA</name>
    <name evidence="15" type="ORF">DWW57_16775</name>
</gene>
<evidence type="ECO:0000256" key="11">
    <source>
        <dbReference type="ARBA" id="ARBA00048988"/>
    </source>
</evidence>
<dbReference type="GO" id="GO:0006310">
    <property type="term" value="P:DNA recombination"/>
    <property type="evidence" value="ECO:0007669"/>
    <property type="project" value="InterPro"/>
</dbReference>
<dbReference type="GO" id="GO:0016887">
    <property type="term" value="F:ATP hydrolysis activity"/>
    <property type="evidence" value="ECO:0007669"/>
    <property type="project" value="RHEA"/>
</dbReference>
<keyword evidence="9 12" id="KW-0238">DNA-binding</keyword>
<keyword evidence="6 12" id="KW-0347">Helicase</keyword>
<dbReference type="SUPFAM" id="SSF52540">
    <property type="entry name" value="P-loop containing nucleoside triphosphate hydrolases"/>
    <property type="match status" value="2"/>
</dbReference>
<keyword evidence="7 12" id="KW-0862">Zinc</keyword>
<evidence type="ECO:0000256" key="3">
    <source>
        <dbReference type="ARBA" id="ARBA00022723"/>
    </source>
</evidence>
<evidence type="ECO:0000256" key="7">
    <source>
        <dbReference type="ARBA" id="ARBA00022833"/>
    </source>
</evidence>
<dbReference type="FunFam" id="3.40.50.300:FF:000489">
    <property type="entry name" value="Primosome assembly protein PriA"/>
    <property type="match status" value="1"/>
</dbReference>
<dbReference type="GO" id="GO:0003677">
    <property type="term" value="F:DNA binding"/>
    <property type="evidence" value="ECO:0007669"/>
    <property type="project" value="UniProtKB-UniRule"/>
</dbReference>
<evidence type="ECO:0000256" key="12">
    <source>
        <dbReference type="HAMAP-Rule" id="MF_00983"/>
    </source>
</evidence>
<feature type="binding site" evidence="12">
    <location>
        <position position="526"/>
    </location>
    <ligand>
        <name>Zn(2+)</name>
        <dbReference type="ChEBI" id="CHEBI:29105"/>
        <label>2</label>
    </ligand>
</feature>
<feature type="binding site" evidence="12">
    <location>
        <position position="520"/>
    </location>
    <ligand>
        <name>Zn(2+)</name>
        <dbReference type="ChEBI" id="CHEBI:29105"/>
        <label>1</label>
    </ligand>
</feature>
<dbReference type="GO" id="GO:0005524">
    <property type="term" value="F:ATP binding"/>
    <property type="evidence" value="ECO:0007669"/>
    <property type="project" value="UniProtKB-UniRule"/>
</dbReference>
<dbReference type="GO" id="GO:1990077">
    <property type="term" value="C:primosome complex"/>
    <property type="evidence" value="ECO:0007669"/>
    <property type="project" value="UniProtKB-UniRule"/>
</dbReference>
<keyword evidence="10 12" id="KW-0413">Isomerase</keyword>
<dbReference type="PROSITE" id="PS51194">
    <property type="entry name" value="HELICASE_CTER"/>
    <property type="match status" value="1"/>
</dbReference>
<feature type="binding site" evidence="12">
    <location>
        <position position="547"/>
    </location>
    <ligand>
        <name>Zn(2+)</name>
        <dbReference type="ChEBI" id="CHEBI:29105"/>
        <label>2</label>
    </ligand>
</feature>
<comment type="caution">
    <text evidence="15">The sequence shown here is derived from an EMBL/GenBank/DDBJ whole genome shotgun (WGS) entry which is preliminary data.</text>
</comment>
<evidence type="ECO:0000313" key="16">
    <source>
        <dbReference type="Proteomes" id="UP000284243"/>
    </source>
</evidence>
<dbReference type="SMART" id="SM00490">
    <property type="entry name" value="HELICc"/>
    <property type="match status" value="1"/>
</dbReference>
<dbReference type="EMBL" id="QRYC01000034">
    <property type="protein sequence ID" value="RGU54290.1"/>
    <property type="molecule type" value="Genomic_DNA"/>
</dbReference>
<keyword evidence="8 12" id="KW-0067">ATP-binding</keyword>
<dbReference type="NCBIfam" id="TIGR00595">
    <property type="entry name" value="priA"/>
    <property type="match status" value="1"/>
</dbReference>
<dbReference type="GO" id="GO:0043138">
    <property type="term" value="F:3'-5' DNA helicase activity"/>
    <property type="evidence" value="ECO:0007669"/>
    <property type="project" value="UniProtKB-EC"/>
</dbReference>
<dbReference type="InterPro" id="IPR041236">
    <property type="entry name" value="PriA_C"/>
</dbReference>
<comment type="cofactor">
    <cofactor evidence="12">
        <name>Zn(2+)</name>
        <dbReference type="ChEBI" id="CHEBI:29105"/>
    </cofactor>
    <text evidence="12">Binds 2 zinc ions per subunit.</text>
</comment>
<dbReference type="PANTHER" id="PTHR30580">
    <property type="entry name" value="PRIMOSOMAL PROTEIN N"/>
    <property type="match status" value="1"/>
</dbReference>
<feature type="binding site" evidence="12">
    <location>
        <position position="544"/>
    </location>
    <ligand>
        <name>Zn(2+)</name>
        <dbReference type="ChEBI" id="CHEBI:29105"/>
        <label>2</label>
    </ligand>
</feature>
<dbReference type="RefSeq" id="WP_087395639.1">
    <property type="nucleotide sequence ID" value="NZ_CABJFF010000013.1"/>
</dbReference>
<evidence type="ECO:0000259" key="13">
    <source>
        <dbReference type="PROSITE" id="PS51192"/>
    </source>
</evidence>
<evidence type="ECO:0000256" key="10">
    <source>
        <dbReference type="ARBA" id="ARBA00023235"/>
    </source>
</evidence>
<dbReference type="EC" id="5.6.2.4" evidence="12"/>
<dbReference type="GO" id="GO:0006302">
    <property type="term" value="P:double-strand break repair"/>
    <property type="evidence" value="ECO:0007669"/>
    <property type="project" value="InterPro"/>
</dbReference>
<dbReference type="InterPro" id="IPR040498">
    <property type="entry name" value="PriA_CRR"/>
</dbReference>
<feature type="binding site" evidence="12">
    <location>
        <position position="529"/>
    </location>
    <ligand>
        <name>Zn(2+)</name>
        <dbReference type="ChEBI" id="CHEBI:29105"/>
        <label>2</label>
    </ligand>
</feature>
<dbReference type="InterPro" id="IPR011545">
    <property type="entry name" value="DEAD/DEAH_box_helicase_dom"/>
</dbReference>
<dbReference type="GO" id="GO:0008270">
    <property type="term" value="F:zinc ion binding"/>
    <property type="evidence" value="ECO:0007669"/>
    <property type="project" value="UniProtKB-UniRule"/>
</dbReference>
<keyword evidence="4 12" id="KW-0547">Nucleotide-binding</keyword>
<dbReference type="InterPro" id="IPR014001">
    <property type="entry name" value="Helicase_ATP-bd"/>
</dbReference>
<feature type="domain" description="Helicase C-terminal" evidence="14">
    <location>
        <begin position="530"/>
        <end position="710"/>
    </location>
</feature>
<evidence type="ECO:0000256" key="4">
    <source>
        <dbReference type="ARBA" id="ARBA00022741"/>
    </source>
</evidence>
<evidence type="ECO:0000259" key="14">
    <source>
        <dbReference type="PROSITE" id="PS51194"/>
    </source>
</evidence>
<feature type="binding site" evidence="12">
    <location>
        <position position="557"/>
    </location>
    <ligand>
        <name>Zn(2+)</name>
        <dbReference type="ChEBI" id="CHEBI:29105"/>
        <label>1</label>
    </ligand>
</feature>
<reference evidence="15 16" key="1">
    <citation type="submission" date="2018-08" db="EMBL/GenBank/DDBJ databases">
        <title>A genome reference for cultivated species of the human gut microbiota.</title>
        <authorList>
            <person name="Zou Y."/>
            <person name="Xue W."/>
            <person name="Luo G."/>
        </authorList>
    </citation>
    <scope>NUCLEOTIDE SEQUENCE [LARGE SCALE GENOMIC DNA]</scope>
    <source>
        <strain evidence="15 16">AF16-14</strain>
    </source>
</reference>
<feature type="binding site" evidence="12">
    <location>
        <position position="560"/>
    </location>
    <ligand>
        <name>Zn(2+)</name>
        <dbReference type="ChEBI" id="CHEBI:29105"/>
        <label>1</label>
    </ligand>
</feature>
<evidence type="ECO:0000256" key="5">
    <source>
        <dbReference type="ARBA" id="ARBA00022801"/>
    </source>
</evidence>
<keyword evidence="3 12" id="KW-0479">Metal-binding</keyword>
<dbReference type="InterPro" id="IPR005259">
    <property type="entry name" value="PriA"/>
</dbReference>
<evidence type="ECO:0000256" key="8">
    <source>
        <dbReference type="ARBA" id="ARBA00022840"/>
    </source>
</evidence>
<feature type="binding site" evidence="12">
    <location>
        <position position="517"/>
    </location>
    <ligand>
        <name>Zn(2+)</name>
        <dbReference type="ChEBI" id="CHEBI:29105"/>
        <label>1</label>
    </ligand>
</feature>
<evidence type="ECO:0000256" key="6">
    <source>
        <dbReference type="ARBA" id="ARBA00022806"/>
    </source>
</evidence>
<sequence>MRYADVIVPLAVEGMYTYTVPVSLESEVREGTLVLVSFAGNKRYTALVGRIHDQAPVGYQVKPIEDVIEKQVSFSALHLRFLLWLGGYYMATPGEVMKAALPVAFRLESFTSITRTTEEVDYAGLTTNEKILLRFLQPGEYVSLKEAEKYLKIKNGLPLVRNLLARNYIQIKETVDDLFREKKERIVTWAKEYTEEELGALLDRLKRAPAQYAMLCRWIEWGKTEIEKGEWLRLTGQSAATLKGLCDRAILKVEERKISRLGGDGDAGGSSWQLNAEQQGALGRIRDFFLEKDCVLLQGVTSSGKTEVYIRLIQEYLNRGQQVLYMLPEIALTVQIVRRLQRVFGDRIGIYHSGMSDNMRAELWRKQCSDEPFQLILGVRSSIFLPFRNLGLIIVDEEHDASYKQKEPAPRYNGRDAAVMLGKLSEARVLLGSATPSFESFQHALTGKYGYVQMNSRYGGIQMPEIRLADVGEYRRKKLMKGSFSPLLLEEMEKVLSEHKQVILFQNRRGYSSYVQCDRCGEIPKCRYCDVSLTYYKQRHVLVCRYCGAMVSMSDRCSVCGEGHYRERTPGTERIEEEVLRLFPQARVARMDLDVMSSKSRFRSVIEDFEQGKTDILIGTQMVTKGLDFANVKLVGVIDADSMVNFPDFRAEERVYCMLLQVSGRSGRKGDRGKVVIQAADVKNRVYTMLTDGNYRTFFEQLAAERELFVYPPFGRMIQVELRHKEVVPLRNAANRLAVRLRGQLGKRVCGPAVPEISKIGGYHRLILLLKLENGISCSGVKNRLREEIRILKQEKQWGTLRVICDVDPQ</sequence>
<dbReference type="PANTHER" id="PTHR30580:SF0">
    <property type="entry name" value="PRIMOSOMAL PROTEIN N"/>
    <property type="match status" value="1"/>
</dbReference>
<dbReference type="Gene3D" id="3.40.50.300">
    <property type="entry name" value="P-loop containing nucleotide triphosphate hydrolases"/>
    <property type="match status" value="2"/>
</dbReference>
<dbReference type="Pfam" id="PF00271">
    <property type="entry name" value="Helicase_C"/>
    <property type="match status" value="1"/>
</dbReference>
<keyword evidence="1 12" id="KW-0639">Primosome</keyword>
<evidence type="ECO:0000256" key="1">
    <source>
        <dbReference type="ARBA" id="ARBA00022515"/>
    </source>
</evidence>
<dbReference type="GO" id="GO:0006270">
    <property type="term" value="P:DNA replication initiation"/>
    <property type="evidence" value="ECO:0007669"/>
    <property type="project" value="TreeGrafter"/>
</dbReference>
<dbReference type="InterPro" id="IPR001650">
    <property type="entry name" value="Helicase_C-like"/>
</dbReference>
<dbReference type="PROSITE" id="PS51192">
    <property type="entry name" value="HELICASE_ATP_BIND_1"/>
    <property type="match status" value="1"/>
</dbReference>
<dbReference type="Pfam" id="PF17764">
    <property type="entry name" value="PriA_3primeBD"/>
    <property type="match status" value="1"/>
</dbReference>
<comment type="catalytic activity">
    <reaction evidence="12">
        <text>Couples ATP hydrolysis with the unwinding of duplex DNA by translocating in the 3'-5' direction.</text>
        <dbReference type="EC" id="5.6.2.4"/>
    </reaction>
</comment>
<protein>
    <recommendedName>
        <fullName evidence="12">Replication restart protein PriA</fullName>
    </recommendedName>
    <alternativeName>
        <fullName evidence="12">ATP-dependent DNA helicase PriA</fullName>
        <ecNumber evidence="12">5.6.2.4</ecNumber>
    </alternativeName>
    <alternativeName>
        <fullName evidence="12">DNA 3'-5' helicase PriA</fullName>
    </alternativeName>
</protein>
<comment type="similarity">
    <text evidence="12">Belongs to the helicase family. PriA subfamily.</text>
</comment>
<evidence type="ECO:0000256" key="2">
    <source>
        <dbReference type="ARBA" id="ARBA00022705"/>
    </source>
</evidence>
<feature type="domain" description="Helicase ATP-binding" evidence="13">
    <location>
        <begin position="286"/>
        <end position="454"/>
    </location>
</feature>
<evidence type="ECO:0000256" key="9">
    <source>
        <dbReference type="ARBA" id="ARBA00023125"/>
    </source>
</evidence>
<organism evidence="15 16">
    <name type="scientific">Odoribacter splanchnicus</name>
    <dbReference type="NCBI Taxonomy" id="28118"/>
    <lineage>
        <taxon>Bacteria</taxon>
        <taxon>Pseudomonadati</taxon>
        <taxon>Bacteroidota</taxon>
        <taxon>Bacteroidia</taxon>
        <taxon>Bacteroidales</taxon>
        <taxon>Odoribacteraceae</taxon>
        <taxon>Odoribacter</taxon>
    </lineage>
</organism>
<dbReference type="GO" id="GO:0006269">
    <property type="term" value="P:DNA replication, synthesis of primer"/>
    <property type="evidence" value="ECO:0007669"/>
    <property type="project" value="UniProtKB-KW"/>
</dbReference>
<dbReference type="InterPro" id="IPR042115">
    <property type="entry name" value="PriA_3primeBD_sf"/>
</dbReference>
<dbReference type="CDD" id="cd17929">
    <property type="entry name" value="DEXHc_priA"/>
    <property type="match status" value="1"/>
</dbReference>
<comment type="function">
    <text evidence="12">Initiates the restart of stalled replication forks, which reloads the replicative helicase on sites other than the origin of replication. Recognizes and binds to abandoned replication forks and remodels them to uncover a helicase loading site. Promotes assembly of the primosome at these replication forks.</text>
</comment>
<comment type="subunit">
    <text evidence="12">Component of the replication restart primosome.</text>
</comment>
<dbReference type="Pfam" id="PF00270">
    <property type="entry name" value="DEAD"/>
    <property type="match status" value="1"/>
</dbReference>
<dbReference type="InterPro" id="IPR041222">
    <property type="entry name" value="PriA_3primeBD"/>
</dbReference>
<evidence type="ECO:0000313" key="15">
    <source>
        <dbReference type="EMBL" id="RGU54290.1"/>
    </source>
</evidence>